<evidence type="ECO:0000313" key="1">
    <source>
        <dbReference type="EMBL" id="WWQ69340.1"/>
    </source>
</evidence>
<geneLocation type="plasmid" evidence="1 2">
    <name>p1</name>
</geneLocation>
<accession>A0ACD5AQM1</accession>
<name>A0ACD5AQM1_9ACTN</name>
<reference evidence="1" key="1">
    <citation type="journal article" date="2025" name="Int. J. Syst. Evol. Microbiol.">
        <title>Streptomyces citrinus sp. nov., with yellow diffusible pigment.</title>
        <authorList>
            <person name="He Y."/>
            <person name="Yang E."/>
            <person name="Xu J."/>
            <person name="Sun Y."/>
            <person name="Sun L."/>
        </authorList>
    </citation>
    <scope>NUCLEOTIDE SEQUENCE</scope>
    <source>
        <strain evidence="1">Q6</strain>
    </source>
</reference>
<dbReference type="EMBL" id="CP146023">
    <property type="protein sequence ID" value="WWQ69340.1"/>
    <property type="molecule type" value="Genomic_DNA"/>
</dbReference>
<dbReference type="Proteomes" id="UP001432251">
    <property type="component" value="Plasmid p1"/>
</dbReference>
<gene>
    <name evidence="1" type="ORF">V2W30_39815</name>
</gene>
<keyword evidence="1" id="KW-0614">Plasmid</keyword>
<evidence type="ECO:0000313" key="2">
    <source>
        <dbReference type="Proteomes" id="UP001432251"/>
    </source>
</evidence>
<sequence>MNTATALVWTSDHQYYVYGDDFDPAGFSYTGFNGLLAPLSPGRGITEPGTFALVMTGTELGPVRVTLTQHSAPPPPPDLDAWDDIVEASLLLPGTNPGITDAHDNDPLPPLTRIAGVPSRIRVHARGRDLGHRQLIIDGDEPLEEHLIDVWPAPTAPLHVWKTTDGYGATLR</sequence>
<protein>
    <submittedName>
        <fullName evidence="1">Uncharacterized protein</fullName>
    </submittedName>
</protein>
<keyword evidence="2" id="KW-1185">Reference proteome</keyword>
<proteinExistence type="predicted"/>
<organism evidence="1 2">
    <name type="scientific">Streptomyces citrinus</name>
    <dbReference type="NCBI Taxonomy" id="3118173"/>
    <lineage>
        <taxon>Bacteria</taxon>
        <taxon>Bacillati</taxon>
        <taxon>Actinomycetota</taxon>
        <taxon>Actinomycetes</taxon>
        <taxon>Kitasatosporales</taxon>
        <taxon>Streptomycetaceae</taxon>
        <taxon>Streptomyces</taxon>
    </lineage>
</organism>